<dbReference type="Proteomes" id="UP001055303">
    <property type="component" value="Unassembled WGS sequence"/>
</dbReference>
<reference evidence="1" key="3">
    <citation type="submission" date="2021-08" db="EMBL/GenBank/DDBJ databases">
        <authorList>
            <person name="Tani A."/>
            <person name="Ola A."/>
            <person name="Ogura Y."/>
            <person name="Katsura K."/>
            <person name="Hayashi T."/>
        </authorList>
    </citation>
    <scope>NUCLEOTIDE SEQUENCE</scope>
    <source>
        <strain evidence="1">DSM 22415</strain>
    </source>
</reference>
<evidence type="ECO:0000313" key="1">
    <source>
        <dbReference type="EMBL" id="GJD55223.1"/>
    </source>
</evidence>
<dbReference type="Proteomes" id="UP000401717">
    <property type="component" value="Unassembled WGS sequence"/>
</dbReference>
<name>A0A564G5H1_9HYPH</name>
<dbReference type="RefSeq" id="WP_144767584.1">
    <property type="nucleotide sequence ID" value="NZ_BPQI01000021.1"/>
</dbReference>
<reference evidence="2 3" key="1">
    <citation type="submission" date="2019-06" db="EMBL/GenBank/DDBJ databases">
        <authorList>
            <person name="Rodrigo-Torres L."/>
            <person name="Arahal R. D."/>
            <person name="Lucena T."/>
        </authorList>
    </citation>
    <scope>NUCLEOTIDE SEQUENCE [LARGE SCALE GENOMIC DNA]</scope>
    <source>
        <strain evidence="2 3">SW08-7</strain>
    </source>
</reference>
<dbReference type="AlphaFoldDB" id="A0A564G5H1"/>
<reference evidence="1" key="2">
    <citation type="journal article" date="2021" name="Front. Microbiol.">
        <title>Comprehensive Comparative Genomics and Phenotyping of Methylobacterium Species.</title>
        <authorList>
            <person name="Alessa O."/>
            <person name="Ogura Y."/>
            <person name="Fujitani Y."/>
            <person name="Takami H."/>
            <person name="Hayashi T."/>
            <person name="Sahin N."/>
            <person name="Tani A."/>
        </authorList>
    </citation>
    <scope>NUCLEOTIDE SEQUENCE</scope>
    <source>
        <strain evidence="1">DSM 22415</strain>
    </source>
</reference>
<proteinExistence type="predicted"/>
<dbReference type="EMBL" id="CABFVH010000048">
    <property type="protein sequence ID" value="VUF15198.1"/>
    <property type="molecule type" value="Genomic_DNA"/>
</dbReference>
<dbReference type="OrthoDB" id="8242342at2"/>
<dbReference type="EMBL" id="BPQI01000021">
    <property type="protein sequence ID" value="GJD55223.1"/>
    <property type="molecule type" value="Genomic_DNA"/>
</dbReference>
<evidence type="ECO:0000313" key="2">
    <source>
        <dbReference type="EMBL" id="VUF15198.1"/>
    </source>
</evidence>
<keyword evidence="4" id="KW-1185">Reference proteome</keyword>
<organism evidence="2 3">
    <name type="scientific">Methylobacterium dankookense</name>
    <dbReference type="NCBI Taxonomy" id="560405"/>
    <lineage>
        <taxon>Bacteria</taxon>
        <taxon>Pseudomonadati</taxon>
        <taxon>Pseudomonadota</taxon>
        <taxon>Alphaproteobacteria</taxon>
        <taxon>Hyphomicrobiales</taxon>
        <taxon>Methylobacteriaceae</taxon>
        <taxon>Methylobacterium</taxon>
    </lineage>
</organism>
<sequence length="138" mass="14568">MAAVNRDGEWLTYDETASRLGITYGTARHRARKNGWATRTGGDGRIQTFVPSAELPIPDLREAGLLPPELAAFFERVATAFEESAAGLAVEAGRLRADGNEHAAQAGFSTGIAFGCVALVFRAALNPPAPVAEENADV</sequence>
<protein>
    <submittedName>
        <fullName evidence="2">Uncharacterized protein</fullName>
    </submittedName>
</protein>
<accession>A0A564G5H1</accession>
<evidence type="ECO:0000313" key="3">
    <source>
        <dbReference type="Proteomes" id="UP000401717"/>
    </source>
</evidence>
<gene>
    <name evidence="1" type="ORF">IFDJLNFL_1107</name>
    <name evidence="2" type="ORF">MTDSW087_04933</name>
</gene>
<evidence type="ECO:0000313" key="4">
    <source>
        <dbReference type="Proteomes" id="UP001055303"/>
    </source>
</evidence>